<evidence type="ECO:0000256" key="5">
    <source>
        <dbReference type="ARBA" id="ARBA00023136"/>
    </source>
</evidence>
<dbReference type="InterPro" id="IPR039426">
    <property type="entry name" value="TonB-dep_rcpt-like"/>
</dbReference>
<dbReference type="Pfam" id="PF13715">
    <property type="entry name" value="CarbopepD_reg_2"/>
    <property type="match status" value="1"/>
</dbReference>
<gene>
    <name evidence="11" type="ORF">H8S64_08240</name>
</gene>
<keyword evidence="12" id="KW-1185">Reference proteome</keyword>
<evidence type="ECO:0000256" key="9">
    <source>
        <dbReference type="SAM" id="SignalP"/>
    </source>
</evidence>
<evidence type="ECO:0000256" key="4">
    <source>
        <dbReference type="ARBA" id="ARBA00022692"/>
    </source>
</evidence>
<keyword evidence="2 7" id="KW-0813">Transport</keyword>
<evidence type="ECO:0000256" key="7">
    <source>
        <dbReference type="PROSITE-ProRule" id="PRU01360"/>
    </source>
</evidence>
<evidence type="ECO:0000313" key="12">
    <source>
        <dbReference type="Proteomes" id="UP000646484"/>
    </source>
</evidence>
<evidence type="ECO:0000259" key="10">
    <source>
        <dbReference type="Pfam" id="PF07715"/>
    </source>
</evidence>
<keyword evidence="6 7" id="KW-0998">Cell outer membrane</keyword>
<evidence type="ECO:0000256" key="2">
    <source>
        <dbReference type="ARBA" id="ARBA00022448"/>
    </source>
</evidence>
<keyword evidence="4 7" id="KW-0812">Transmembrane</keyword>
<evidence type="ECO:0000256" key="1">
    <source>
        <dbReference type="ARBA" id="ARBA00004571"/>
    </source>
</evidence>
<keyword evidence="3 7" id="KW-1134">Transmembrane beta strand</keyword>
<comment type="similarity">
    <text evidence="7">Belongs to the TonB-dependent receptor family.</text>
</comment>
<dbReference type="RefSeq" id="WP_186975696.1">
    <property type="nucleotide sequence ID" value="NZ_JACOOH010000003.1"/>
</dbReference>
<feature type="domain" description="TonB-dependent receptor plug" evidence="10">
    <location>
        <begin position="199"/>
        <end position="331"/>
    </location>
</feature>
<keyword evidence="5 7" id="KW-0472">Membrane</keyword>
<accession>A0ABR7CZH7</accession>
<dbReference type="InterPro" id="IPR023996">
    <property type="entry name" value="TonB-dep_OMP_SusC/RagA"/>
</dbReference>
<organism evidence="11 12">
    <name type="scientific">Butyricimonas hominis</name>
    <dbReference type="NCBI Taxonomy" id="2763032"/>
    <lineage>
        <taxon>Bacteria</taxon>
        <taxon>Pseudomonadati</taxon>
        <taxon>Bacteroidota</taxon>
        <taxon>Bacteroidia</taxon>
        <taxon>Bacteroidales</taxon>
        <taxon>Odoribacteraceae</taxon>
        <taxon>Butyricimonas</taxon>
    </lineage>
</organism>
<keyword evidence="9" id="KW-0732">Signal</keyword>
<dbReference type="InterPro" id="IPR037066">
    <property type="entry name" value="Plug_dom_sf"/>
</dbReference>
<dbReference type="Gene3D" id="2.60.40.1120">
    <property type="entry name" value="Carboxypeptidase-like, regulatory domain"/>
    <property type="match status" value="1"/>
</dbReference>
<keyword evidence="8" id="KW-0175">Coiled coil</keyword>
<dbReference type="SUPFAM" id="SSF56935">
    <property type="entry name" value="Porins"/>
    <property type="match status" value="1"/>
</dbReference>
<sequence>MKLTFFILCVCFIHVSAATYSQQQKVSLKCENEVLSKVLKELEKQTSLYFFFNDKALDVERKVSLSVEDKELGEVLGKLLGKDYRWEIMNNLIVVTFKPITDEKKEIRIVGKVTDEKKLPLAGVTVLVKGLTVGTATDMDGKYALTLPRMDGFSLLFSFLGMETQEVKYSGKDTINVVMREDVKSVEEVVVTGYANIKKSSFTGSATQVSREEILKVSSFNLISALAVFDPSLRLVKNNEMGSDPNTLPEFYVRGRSGIASVKELDEMGSSSSVAKFALTSNPNIPIFILDGFEVSVEKVYDFDINRIANITILKDAAATAMYGSRASNGVIVIESVAPAPGELRISYSGNLSITAPDLSSYNMMNAKEALETEVAAGLFDYDPGDASQTPIAQIRIKNQYYIEKLNKVSKGVDNYWLSQPLRTEVNANHSVYVEGGSESVRFGIDLRYNNQNGVMKDSYRNRLGAGFALDYRYKGLQVRNQTTFDITRTKDSPYGTFADYTRRHPYDEWVDKDGNYVQTLPSYGLTGTIEKNPLYEARLGNYSKAGYKDWTNNLTINWYISNYWQIKGQLALNYNISDTDKFTDPASSSYSVTASAFTKGERNLTETKSFGWNVNLFTSYNRSLGKHNVNLSVGINVKEDQREFEESAYKGFPNAKRHAISYAYEIVKKPTVTDNKTRLFGFFTTLNYSYDDIYLFDFSFRGDGSSEFGSDKKWGPFWSSGAGVNIHKYAFAEQWSFLDQLKVKATYGQTGKLNFPPYAARHSFETKLDQWYPTGIGATLIAMGNDKLTWEKTLSWDLGMEVGVFHGILFGRFNWYNRKTIDGITDVSLPASAGFSSYKSNAGEIQNRGMEFYLNVKPYTSKKLDIVIYGSLSHNENKILKLSKALEEYNDRVDEHFKKYANADANSPLTSILWTADDNRVYSKPVMKYEAGNSTTSIYGMKSKGINPADGQEIYLKRDGTISYEWSTYEQQKIGDTEPWGNGSLGINVRFMNFTFYTTFMFEFGGDKYNQTLVDNVENVNLWRNNADRRVLSQRWQKPGDVTSLKSLKDRYYITRPTSRFVQKDRTLTFNSLNVGYDFNRGLIQRIGLDMLRLQFSMNDIATVSSIKREMGLSYPFARTFTFTLNASF</sequence>
<dbReference type="Gene3D" id="2.170.130.10">
    <property type="entry name" value="TonB-dependent receptor, plug domain"/>
    <property type="match status" value="1"/>
</dbReference>
<feature type="chain" id="PRO_5047209389" evidence="9">
    <location>
        <begin position="18"/>
        <end position="1130"/>
    </location>
</feature>
<dbReference type="InterPro" id="IPR023997">
    <property type="entry name" value="TonB-dep_OMP_SusC/RagA_CS"/>
</dbReference>
<dbReference type="PROSITE" id="PS52016">
    <property type="entry name" value="TONB_DEPENDENT_REC_3"/>
    <property type="match status" value="1"/>
</dbReference>
<dbReference type="InterPro" id="IPR008969">
    <property type="entry name" value="CarboxyPept-like_regulatory"/>
</dbReference>
<feature type="coiled-coil region" evidence="8">
    <location>
        <begin position="873"/>
        <end position="907"/>
    </location>
</feature>
<reference evidence="11 12" key="1">
    <citation type="submission" date="2020-08" db="EMBL/GenBank/DDBJ databases">
        <title>Genome public.</title>
        <authorList>
            <person name="Liu C."/>
            <person name="Sun Q."/>
        </authorList>
    </citation>
    <scope>NUCLEOTIDE SEQUENCE [LARGE SCALE GENOMIC DNA]</scope>
    <source>
        <strain evidence="11 12">NSJ-56</strain>
    </source>
</reference>
<proteinExistence type="inferred from homology"/>
<feature type="signal peptide" evidence="9">
    <location>
        <begin position="1"/>
        <end position="17"/>
    </location>
</feature>
<dbReference type="InterPro" id="IPR012910">
    <property type="entry name" value="Plug_dom"/>
</dbReference>
<dbReference type="SUPFAM" id="SSF49464">
    <property type="entry name" value="Carboxypeptidase regulatory domain-like"/>
    <property type="match status" value="1"/>
</dbReference>
<dbReference type="Proteomes" id="UP000646484">
    <property type="component" value="Unassembled WGS sequence"/>
</dbReference>
<name>A0ABR7CZH7_9BACT</name>
<evidence type="ECO:0000256" key="8">
    <source>
        <dbReference type="SAM" id="Coils"/>
    </source>
</evidence>
<comment type="subcellular location">
    <subcellularLocation>
        <location evidence="1 7">Cell outer membrane</location>
        <topology evidence="1 7">Multi-pass membrane protein</topology>
    </subcellularLocation>
</comment>
<dbReference type="Pfam" id="PF07715">
    <property type="entry name" value="Plug"/>
    <property type="match status" value="1"/>
</dbReference>
<evidence type="ECO:0000256" key="3">
    <source>
        <dbReference type="ARBA" id="ARBA00022452"/>
    </source>
</evidence>
<evidence type="ECO:0000256" key="6">
    <source>
        <dbReference type="ARBA" id="ARBA00023237"/>
    </source>
</evidence>
<dbReference type="NCBIfam" id="TIGR04056">
    <property type="entry name" value="OMP_RagA_SusC"/>
    <property type="match status" value="1"/>
</dbReference>
<dbReference type="InterPro" id="IPR036942">
    <property type="entry name" value="Beta-barrel_TonB_sf"/>
</dbReference>
<evidence type="ECO:0000313" key="11">
    <source>
        <dbReference type="EMBL" id="MBC5621084.1"/>
    </source>
</evidence>
<dbReference type="EMBL" id="JACOOH010000003">
    <property type="protein sequence ID" value="MBC5621084.1"/>
    <property type="molecule type" value="Genomic_DNA"/>
</dbReference>
<dbReference type="NCBIfam" id="TIGR04057">
    <property type="entry name" value="SusC_RagA_signa"/>
    <property type="match status" value="1"/>
</dbReference>
<dbReference type="Gene3D" id="2.40.170.20">
    <property type="entry name" value="TonB-dependent receptor, beta-barrel domain"/>
    <property type="match status" value="1"/>
</dbReference>
<comment type="caution">
    <text evidence="11">The sequence shown here is derived from an EMBL/GenBank/DDBJ whole genome shotgun (WGS) entry which is preliminary data.</text>
</comment>
<protein>
    <submittedName>
        <fullName evidence="11">SusC/RagA family TonB-linked outer membrane protein</fullName>
    </submittedName>
</protein>